<organism evidence="2 3">
    <name type="scientific">Leptotrombidium deliense</name>
    <dbReference type="NCBI Taxonomy" id="299467"/>
    <lineage>
        <taxon>Eukaryota</taxon>
        <taxon>Metazoa</taxon>
        <taxon>Ecdysozoa</taxon>
        <taxon>Arthropoda</taxon>
        <taxon>Chelicerata</taxon>
        <taxon>Arachnida</taxon>
        <taxon>Acari</taxon>
        <taxon>Acariformes</taxon>
        <taxon>Trombidiformes</taxon>
        <taxon>Prostigmata</taxon>
        <taxon>Anystina</taxon>
        <taxon>Parasitengona</taxon>
        <taxon>Trombiculoidea</taxon>
        <taxon>Trombiculidae</taxon>
        <taxon>Leptotrombidium</taxon>
    </lineage>
</organism>
<evidence type="ECO:0000256" key="1">
    <source>
        <dbReference type="SAM" id="Phobius"/>
    </source>
</evidence>
<name>A0A443RTL3_9ACAR</name>
<comment type="caution">
    <text evidence="2">The sequence shown here is derived from an EMBL/GenBank/DDBJ whole genome shotgun (WGS) entry which is preliminary data.</text>
</comment>
<dbReference type="AlphaFoldDB" id="A0A443RTL3"/>
<accession>A0A443RTL3</accession>
<evidence type="ECO:0008006" key="4">
    <source>
        <dbReference type="Google" id="ProtNLM"/>
    </source>
</evidence>
<dbReference type="Proteomes" id="UP000288716">
    <property type="component" value="Unassembled WGS sequence"/>
</dbReference>
<dbReference type="SUPFAM" id="SSF103473">
    <property type="entry name" value="MFS general substrate transporter"/>
    <property type="match status" value="1"/>
</dbReference>
<dbReference type="VEuPathDB" id="VectorBase:LDEU013495"/>
<gene>
    <name evidence="2" type="ORF">B4U80_14597</name>
</gene>
<evidence type="ECO:0000313" key="3">
    <source>
        <dbReference type="Proteomes" id="UP000288716"/>
    </source>
</evidence>
<proteinExistence type="predicted"/>
<feature type="transmembrane region" description="Helical" evidence="1">
    <location>
        <begin position="7"/>
        <end position="25"/>
    </location>
</feature>
<protein>
    <recommendedName>
        <fullName evidence="4">MFS transporter</fullName>
    </recommendedName>
</protein>
<keyword evidence="3" id="KW-1185">Reference proteome</keyword>
<feature type="transmembrane region" description="Helical" evidence="1">
    <location>
        <begin position="95"/>
        <end position="117"/>
    </location>
</feature>
<reference evidence="2 3" key="1">
    <citation type="journal article" date="2018" name="Gigascience">
        <title>Genomes of trombidid mites reveal novel predicted allergens and laterally-transferred genes associated with secondary metabolism.</title>
        <authorList>
            <person name="Dong X."/>
            <person name="Chaisiri K."/>
            <person name="Xia D."/>
            <person name="Armstrong S.D."/>
            <person name="Fang Y."/>
            <person name="Donnelly M.J."/>
            <person name="Kadowaki T."/>
            <person name="McGarry J.W."/>
            <person name="Darby A.C."/>
            <person name="Makepeace B.L."/>
        </authorList>
    </citation>
    <scope>NUCLEOTIDE SEQUENCE [LARGE SCALE GENOMIC DNA]</scope>
    <source>
        <strain evidence="2">UoL-UT</strain>
    </source>
</reference>
<feature type="transmembrane region" description="Helical" evidence="1">
    <location>
        <begin position="31"/>
        <end position="55"/>
    </location>
</feature>
<keyword evidence="1" id="KW-0472">Membrane</keyword>
<keyword evidence="1" id="KW-0812">Transmembrane</keyword>
<dbReference type="EMBL" id="NCKV01038148">
    <property type="protein sequence ID" value="RWS18545.1"/>
    <property type="molecule type" value="Genomic_DNA"/>
</dbReference>
<dbReference type="InterPro" id="IPR036259">
    <property type="entry name" value="MFS_trans_sf"/>
</dbReference>
<feature type="non-terminal residue" evidence="2">
    <location>
        <position position="1"/>
    </location>
</feature>
<evidence type="ECO:0000313" key="2">
    <source>
        <dbReference type="EMBL" id="RWS18545.1"/>
    </source>
</evidence>
<keyword evidence="1" id="KW-1133">Transmembrane helix</keyword>
<feature type="transmembrane region" description="Helical" evidence="1">
    <location>
        <begin position="67"/>
        <end position="89"/>
    </location>
</feature>
<dbReference type="Gene3D" id="1.20.1250.20">
    <property type="entry name" value="MFS general substrate transporter like domains"/>
    <property type="match status" value="1"/>
</dbReference>
<sequence>KLKSLKMLVILVLFMLIGYLIILFFGNSSEICVWIGGIMISIGMGPSVSTIISLIHERIQMNNLMGSLSTTCVYLANACGLPVLVGYYIKQSPYFLIYMNLAILVIIILLIISLKFIPIKK</sequence>